<accession>A0ABV7Z9I3</accession>
<sequence length="189" mass="19047">MSISTDGGRTWSAPDGTGDVMSLTASPVSPLVMMAGHGVLKSSRDGGASWQDVGFGNLASPDLHGFTVVPDAPDVWFASVAGLGLYSRRGARAWQVVAPDTADASALAAGPGVVPRLYALMGSRLITSAGGTTWQPAGAAPPATGLEVHPVSGDVYLAGPSGLWRSTDIGATWERLGFSGAAGGVRSRG</sequence>
<reference evidence="2" key="1">
    <citation type="journal article" date="2019" name="Int. J. Syst. Evol. Microbiol.">
        <title>The Global Catalogue of Microorganisms (GCM) 10K type strain sequencing project: providing services to taxonomists for standard genome sequencing and annotation.</title>
        <authorList>
            <consortium name="The Broad Institute Genomics Platform"/>
            <consortium name="The Broad Institute Genome Sequencing Center for Infectious Disease"/>
            <person name="Wu L."/>
            <person name="Ma J."/>
        </authorList>
    </citation>
    <scope>NUCLEOTIDE SEQUENCE [LARGE SCALE GENOMIC DNA]</scope>
    <source>
        <strain evidence="2">CCTCC AB 2017081</strain>
    </source>
</reference>
<protein>
    <submittedName>
        <fullName evidence="1">WD40/YVTN/BNR-like repeat-containing protein</fullName>
    </submittedName>
</protein>
<dbReference type="InterPro" id="IPR015943">
    <property type="entry name" value="WD40/YVTN_repeat-like_dom_sf"/>
</dbReference>
<name>A0ABV7Z9I3_9DEIO</name>
<dbReference type="Gene3D" id="2.130.10.10">
    <property type="entry name" value="YVTN repeat-like/Quinoprotein amine dehydrogenase"/>
    <property type="match status" value="1"/>
</dbReference>
<keyword evidence="2" id="KW-1185">Reference proteome</keyword>
<evidence type="ECO:0000313" key="1">
    <source>
        <dbReference type="EMBL" id="MFC3832961.1"/>
    </source>
</evidence>
<dbReference type="RefSeq" id="WP_322474848.1">
    <property type="nucleotide sequence ID" value="NZ_JBHRZG010000009.1"/>
</dbReference>
<gene>
    <name evidence="1" type="ORF">ACFOSB_08845</name>
</gene>
<dbReference type="Proteomes" id="UP001595803">
    <property type="component" value="Unassembled WGS sequence"/>
</dbReference>
<evidence type="ECO:0000313" key="2">
    <source>
        <dbReference type="Proteomes" id="UP001595803"/>
    </source>
</evidence>
<dbReference type="EMBL" id="JBHRZG010000009">
    <property type="protein sequence ID" value="MFC3832961.1"/>
    <property type="molecule type" value="Genomic_DNA"/>
</dbReference>
<proteinExistence type="predicted"/>
<comment type="caution">
    <text evidence="1">The sequence shown here is derived from an EMBL/GenBank/DDBJ whole genome shotgun (WGS) entry which is preliminary data.</text>
</comment>
<dbReference type="SUPFAM" id="SSF110296">
    <property type="entry name" value="Oligoxyloglucan reducing end-specific cellobiohydrolase"/>
    <property type="match status" value="1"/>
</dbReference>
<organism evidence="1 2">
    <name type="scientific">Deinococcus rufus</name>
    <dbReference type="NCBI Taxonomy" id="2136097"/>
    <lineage>
        <taxon>Bacteria</taxon>
        <taxon>Thermotogati</taxon>
        <taxon>Deinococcota</taxon>
        <taxon>Deinococci</taxon>
        <taxon>Deinococcales</taxon>
        <taxon>Deinococcaceae</taxon>
        <taxon>Deinococcus</taxon>
    </lineage>
</organism>